<dbReference type="OrthoDB" id="5323081at2"/>
<evidence type="ECO:0000313" key="3">
    <source>
        <dbReference type="Proteomes" id="UP000029922"/>
    </source>
</evidence>
<accession>A0A099TV11</accession>
<dbReference type="EMBL" id="UGJE01000002">
    <property type="protein sequence ID" value="STQ86223.1"/>
    <property type="molecule type" value="Genomic_DNA"/>
</dbReference>
<evidence type="ECO:0000313" key="4">
    <source>
        <dbReference type="Proteomes" id="UP000255139"/>
    </source>
</evidence>
<protein>
    <submittedName>
        <fullName evidence="1">Uncharacterized protein</fullName>
    </submittedName>
</protein>
<dbReference type="Proteomes" id="UP000255139">
    <property type="component" value="Unassembled WGS sequence"/>
</dbReference>
<keyword evidence="4" id="KW-1185">Reference proteome</keyword>
<gene>
    <name evidence="2" type="ORF">LS73_000235</name>
    <name evidence="1" type="ORF">NCTC12714_01027</name>
</gene>
<reference evidence="1 4" key="2">
    <citation type="submission" date="2018-06" db="EMBL/GenBank/DDBJ databases">
        <authorList>
            <consortium name="Pathogen Informatics"/>
            <person name="Doyle S."/>
        </authorList>
    </citation>
    <scope>NUCLEOTIDE SEQUENCE [LARGE SCALE GENOMIC DNA]</scope>
    <source>
        <strain evidence="1 4">NCTC12714</strain>
    </source>
</reference>
<dbReference type="AlphaFoldDB" id="A0A099TV11"/>
<reference evidence="2 3" key="1">
    <citation type="journal article" date="2014" name="Genome Announc.">
        <title>Draft genome sequences of eight enterohepatic helicobacter species isolated from both laboratory and wild rodents.</title>
        <authorList>
            <person name="Sheh A."/>
            <person name="Shen Z."/>
            <person name="Fox J.G."/>
        </authorList>
    </citation>
    <scope>NUCLEOTIDE SEQUENCE [LARGE SCALE GENOMIC DNA]</scope>
    <source>
        <strain evidence="2 3">ST1</strain>
    </source>
</reference>
<proteinExistence type="predicted"/>
<dbReference type="RefSeq" id="WP_034559291.1">
    <property type="nucleotide sequence ID" value="NZ_FZML01000010.1"/>
</dbReference>
<organism evidence="1 4">
    <name type="scientific">Helicobacter muridarum</name>
    <dbReference type="NCBI Taxonomy" id="216"/>
    <lineage>
        <taxon>Bacteria</taxon>
        <taxon>Pseudomonadati</taxon>
        <taxon>Campylobacterota</taxon>
        <taxon>Epsilonproteobacteria</taxon>
        <taxon>Campylobacterales</taxon>
        <taxon>Helicobacteraceae</taxon>
        <taxon>Helicobacter</taxon>
    </lineage>
</organism>
<name>A0A099TV11_9HELI</name>
<evidence type="ECO:0000313" key="2">
    <source>
        <dbReference type="EMBL" id="TLE01609.1"/>
    </source>
</evidence>
<dbReference type="EMBL" id="JRPD02000001">
    <property type="protein sequence ID" value="TLE01609.1"/>
    <property type="molecule type" value="Genomic_DNA"/>
</dbReference>
<sequence length="140" mass="15821">MVLDKNKHSDFYVDLPMVFSVVKVDELVASANEFYGTNIILPHSGGNFDEKRTFYIYKFTMTKLDNEEMQLKSNASGFETTLVKIGVFASFLEVMNSINTVTIFSSIKEADIFLKAILKVYDDKTKSVFICADSEIDGLE</sequence>
<dbReference type="Proteomes" id="UP000029922">
    <property type="component" value="Unassembled WGS sequence"/>
</dbReference>
<evidence type="ECO:0000313" key="1">
    <source>
        <dbReference type="EMBL" id="STQ86223.1"/>
    </source>
</evidence>